<dbReference type="InterPro" id="IPR055178">
    <property type="entry name" value="RsdA/BaiN/AoA(So)-like_dom"/>
</dbReference>
<dbReference type="Gene3D" id="3.50.50.60">
    <property type="entry name" value="FAD/NAD(P)-binding domain"/>
    <property type="match status" value="1"/>
</dbReference>
<evidence type="ECO:0000313" key="6">
    <source>
        <dbReference type="EMBL" id="HAU2395487.1"/>
    </source>
</evidence>
<dbReference type="Pfam" id="PF22780">
    <property type="entry name" value="HI0933_like_1st"/>
    <property type="match status" value="1"/>
</dbReference>
<dbReference type="PRINTS" id="PR00368">
    <property type="entry name" value="FADPNR"/>
</dbReference>
<dbReference type="Gene3D" id="1.10.8.260">
    <property type="entry name" value="HI0933 insert domain-like"/>
    <property type="match status" value="1"/>
</dbReference>
<dbReference type="AlphaFoldDB" id="A0AAN5T9N0"/>
<accession>A0AAN5T9N0</accession>
<evidence type="ECO:0000256" key="1">
    <source>
        <dbReference type="ARBA" id="ARBA00001974"/>
    </source>
</evidence>
<dbReference type="RefSeq" id="WP_061691905.1">
    <property type="nucleotide sequence ID" value="NZ_FJAO01000002.1"/>
</dbReference>
<keyword evidence="3" id="KW-0274">FAD</keyword>
<reference evidence="6" key="1">
    <citation type="journal article" date="2018" name="Genome Biol.">
        <title>SKESA: strategic k-mer extension for scrupulous assemblies.</title>
        <authorList>
            <person name="Souvorov A."/>
            <person name="Agarwala R."/>
            <person name="Lipman D.J."/>
        </authorList>
    </citation>
    <scope>NUCLEOTIDE SEQUENCE</scope>
    <source>
        <strain evidence="6">CL18-200174</strain>
    </source>
</reference>
<dbReference type="NCBIfam" id="TIGR00275">
    <property type="entry name" value="aminoacetone oxidase family FAD-binding enzyme"/>
    <property type="match status" value="1"/>
</dbReference>
<dbReference type="InterPro" id="IPR004792">
    <property type="entry name" value="BaiN-like"/>
</dbReference>
<dbReference type="SUPFAM" id="SSF160996">
    <property type="entry name" value="HI0933 insert domain-like"/>
    <property type="match status" value="1"/>
</dbReference>
<dbReference type="Pfam" id="PF03486">
    <property type="entry name" value="HI0933_like"/>
    <property type="match status" value="1"/>
</dbReference>
<feature type="domain" description="RsdA/BaiN/AoA(So)-like insert" evidence="5">
    <location>
        <begin position="189"/>
        <end position="338"/>
    </location>
</feature>
<comment type="cofactor">
    <cofactor evidence="1">
        <name>FAD</name>
        <dbReference type="ChEBI" id="CHEBI:57692"/>
    </cofactor>
</comment>
<organism evidence="6 7">
    <name type="scientific">Legionella pneumophila</name>
    <dbReference type="NCBI Taxonomy" id="446"/>
    <lineage>
        <taxon>Bacteria</taxon>
        <taxon>Pseudomonadati</taxon>
        <taxon>Pseudomonadota</taxon>
        <taxon>Gammaproteobacteria</taxon>
        <taxon>Legionellales</taxon>
        <taxon>Legionellaceae</taxon>
        <taxon>Legionella</taxon>
    </lineage>
</organism>
<comment type="caution">
    <text evidence="6">The sequence shown here is derived from an EMBL/GenBank/DDBJ whole genome shotgun (WGS) entry which is preliminary data.</text>
</comment>
<dbReference type="SUPFAM" id="SSF51905">
    <property type="entry name" value="FAD/NAD(P)-binding domain"/>
    <property type="match status" value="1"/>
</dbReference>
<feature type="domain" description="RsdA/BaiN/AoA(So)-like Rossmann fold-like" evidence="4">
    <location>
        <begin position="5"/>
        <end position="391"/>
    </location>
</feature>
<protein>
    <submittedName>
        <fullName evidence="6">NAD(P)/FAD-dependent oxidoreductase</fullName>
    </submittedName>
</protein>
<dbReference type="Proteomes" id="UP000863577">
    <property type="component" value="Unassembled WGS sequence"/>
</dbReference>
<reference evidence="6" key="2">
    <citation type="submission" date="2019-09" db="EMBL/GenBank/DDBJ databases">
        <authorList>
            <consortium name="NCBI Pathogen Detection Project"/>
        </authorList>
    </citation>
    <scope>NUCLEOTIDE SEQUENCE</scope>
    <source>
        <strain evidence="6">CL18-200174</strain>
    </source>
</reference>
<evidence type="ECO:0000313" key="7">
    <source>
        <dbReference type="Proteomes" id="UP000863577"/>
    </source>
</evidence>
<dbReference type="PANTHER" id="PTHR42887">
    <property type="entry name" value="OS12G0638800 PROTEIN"/>
    <property type="match status" value="1"/>
</dbReference>
<dbReference type="InterPro" id="IPR036188">
    <property type="entry name" value="FAD/NAD-bd_sf"/>
</dbReference>
<evidence type="ECO:0000259" key="5">
    <source>
        <dbReference type="Pfam" id="PF22780"/>
    </source>
</evidence>
<dbReference type="InterPro" id="IPR023166">
    <property type="entry name" value="BaiN-like_dom_sf"/>
</dbReference>
<proteinExistence type="predicted"/>
<evidence type="ECO:0000256" key="2">
    <source>
        <dbReference type="ARBA" id="ARBA00022630"/>
    </source>
</evidence>
<evidence type="ECO:0000259" key="4">
    <source>
        <dbReference type="Pfam" id="PF03486"/>
    </source>
</evidence>
<name>A0AAN5T9N0_LEGPN</name>
<dbReference type="PANTHER" id="PTHR42887:SF2">
    <property type="entry name" value="OS12G0638800 PROTEIN"/>
    <property type="match status" value="1"/>
</dbReference>
<dbReference type="InterPro" id="IPR057661">
    <property type="entry name" value="RsdA/BaiN/AoA(So)_Rossmann"/>
</dbReference>
<dbReference type="PRINTS" id="PR00411">
    <property type="entry name" value="PNDRDTASEI"/>
</dbReference>
<evidence type="ECO:0000256" key="3">
    <source>
        <dbReference type="ARBA" id="ARBA00022827"/>
    </source>
</evidence>
<dbReference type="EMBL" id="DACWOD010000002">
    <property type="protein sequence ID" value="HAU2395487.1"/>
    <property type="molecule type" value="Genomic_DNA"/>
</dbReference>
<sequence length="393" mass="43781">MQEIDVLIIGAGAAGLMCAIEASKRKRKVLVLDHANKAGKKILMSGGGRCNFTNYYIEPNKYFSHNPHFFKSALSRYTQWDFIELVNKHKIPFHEKTLGQLFCDNKSKDIVDMLLKECEQYGVAIYLNTVIEKIQKTNDYSFKIGTTKGKFHCHSLVIATGGLSIPTMGASPFAYKVAEQFAIKVWPTRAGLVPFTLDVLEKDRLSILSGIGIDSLVNNERNQFREHILFTHRGLSGPAILQLSSYWNPGESICINLLPEHNLLESLKTARAEAPHKQLNSVLSMYLPKRVVEVFIPQKLGEKKLADSSNKDLETISHLLQNWVVKPNGTEGYRTAEVTIGGVDCHAVSSKTMEANNVSGLYFIGEALDVTGWLGGYNFQWAWSSGWAAGQVV</sequence>
<keyword evidence="2" id="KW-0285">Flavoprotein</keyword>
<gene>
    <name evidence="6" type="ORF">JBK99_03965</name>
</gene>
<dbReference type="Gene3D" id="2.40.30.10">
    <property type="entry name" value="Translation factors"/>
    <property type="match status" value="1"/>
</dbReference>